<dbReference type="InterPro" id="IPR037883">
    <property type="entry name" value="Knr4/Smi1-like_sf"/>
</dbReference>
<dbReference type="SUPFAM" id="SSF160631">
    <property type="entry name" value="SMI1/KNR4-like"/>
    <property type="match status" value="1"/>
</dbReference>
<keyword evidence="3" id="KW-1185">Reference proteome</keyword>
<gene>
    <name evidence="2" type="ORF">MTX78_11785</name>
</gene>
<evidence type="ECO:0000313" key="2">
    <source>
        <dbReference type="EMBL" id="UOG72807.1"/>
    </source>
</evidence>
<dbReference type="Pfam" id="PF09346">
    <property type="entry name" value="SMI1_KNR4"/>
    <property type="match status" value="1"/>
</dbReference>
<evidence type="ECO:0000313" key="3">
    <source>
        <dbReference type="Proteomes" id="UP000831113"/>
    </source>
</evidence>
<name>A0ABY4CSR4_9BACT</name>
<dbReference type="EMBL" id="CP094669">
    <property type="protein sequence ID" value="UOG72807.1"/>
    <property type="molecule type" value="Genomic_DNA"/>
</dbReference>
<proteinExistence type="predicted"/>
<dbReference type="Proteomes" id="UP000831113">
    <property type="component" value="Chromosome"/>
</dbReference>
<dbReference type="Gene3D" id="3.40.1580.10">
    <property type="entry name" value="SMI1/KNR4-like"/>
    <property type="match status" value="1"/>
</dbReference>
<reference evidence="2 3" key="1">
    <citation type="submission" date="2022-03" db="EMBL/GenBank/DDBJ databases">
        <title>Hymenobactersp. isolated from the air.</title>
        <authorList>
            <person name="Won M."/>
            <person name="Kwon S.-W."/>
        </authorList>
    </citation>
    <scope>NUCLEOTIDE SEQUENCE [LARGE SCALE GENOMIC DNA]</scope>
    <source>
        <strain evidence="2 3">KACC 21982</strain>
    </source>
</reference>
<evidence type="ECO:0000259" key="1">
    <source>
        <dbReference type="SMART" id="SM00860"/>
    </source>
</evidence>
<dbReference type="SMART" id="SM00860">
    <property type="entry name" value="SMI1_KNR4"/>
    <property type="match status" value="1"/>
</dbReference>
<organism evidence="2 3">
    <name type="scientific">Hymenobacter tibetensis</name>
    <dbReference type="NCBI Taxonomy" id="497967"/>
    <lineage>
        <taxon>Bacteria</taxon>
        <taxon>Pseudomonadati</taxon>
        <taxon>Bacteroidota</taxon>
        <taxon>Cytophagia</taxon>
        <taxon>Cytophagales</taxon>
        <taxon>Hymenobacteraceae</taxon>
        <taxon>Hymenobacter</taxon>
    </lineage>
</organism>
<sequence>MLDLTTLFDEFQHETPATSEQLSALAVQLPQPLPESYRQFLLASNGGWGRSGTREFGFFGTEEMASYWRDYEFGEYMPGALPFALNGGGTFYVFDVRNALVASESAVFTCDSGANTWDTATLLAASFQEACQVQ</sequence>
<protein>
    <submittedName>
        <fullName evidence="2">SMI1/KNR4 family protein</fullName>
    </submittedName>
</protein>
<accession>A0ABY4CSR4</accession>
<dbReference type="InterPro" id="IPR018958">
    <property type="entry name" value="Knr4/Smi1-like_dom"/>
</dbReference>
<feature type="domain" description="Knr4/Smi1-like" evidence="1">
    <location>
        <begin position="16"/>
        <end position="125"/>
    </location>
</feature>
<dbReference type="RefSeq" id="WP_243794075.1">
    <property type="nucleotide sequence ID" value="NZ_CP094669.1"/>
</dbReference>